<dbReference type="Proteomes" id="UP000318336">
    <property type="component" value="Unassembled WGS sequence"/>
</dbReference>
<keyword evidence="12" id="KW-1185">Reference proteome</keyword>
<feature type="transmembrane region" description="Helical" evidence="9">
    <location>
        <begin position="399"/>
        <end position="424"/>
    </location>
</feature>
<sequence>MSTALVYLVLGVALLLGALLPRSTARHVVSAPIVLTGVGALVGLLPLPFSLDPVDHRTVLTHLTELCVIVALTGVGLALDRPLTRARETWRRWGATWRLLLLAMPLTIGATALFGWWVAGLAPAAALLLASALAPTDPVLAADIQVEGPTTSDPDEDLEVHDEEDEVRFALTSEAGLNDGLAFPFVYAAILLASKGAVQEWGLRWVSYELITRTVLGVAAGVAVGWLLAKVAFRAPRRIRAAHLGDPIIIIAAPMVSYGVGEMVRGWGFVAAFVCALTMRAADRGHAYHEHMHEVVERLEQLLTLVVLLLLGAALTRGLLSGLTLGGALVGVALVFVIRPLTAWLALGRSRSPDFVIDGNLGPKERVVTAFFGVRGVSSIFYLAYAAGETPFAEERELWSILAFTIVLSVVVHGLTASPVMSWLESSRPRPRPDAEREARAQT</sequence>
<dbReference type="OrthoDB" id="9810860at2"/>
<organism evidence="11 12">
    <name type="scientific">Barrientosiimonas humi</name>
    <dbReference type="NCBI Taxonomy" id="999931"/>
    <lineage>
        <taxon>Bacteria</taxon>
        <taxon>Bacillati</taxon>
        <taxon>Actinomycetota</taxon>
        <taxon>Actinomycetes</taxon>
        <taxon>Micrococcales</taxon>
        <taxon>Dermacoccaceae</taxon>
        <taxon>Barrientosiimonas</taxon>
    </lineage>
</organism>
<keyword evidence="7 9" id="KW-0472">Membrane</keyword>
<keyword evidence="6" id="KW-0406">Ion transport</keyword>
<evidence type="ECO:0000313" key="11">
    <source>
        <dbReference type="EMBL" id="TQL33054.1"/>
    </source>
</evidence>
<proteinExistence type="predicted"/>
<feature type="domain" description="Cation/H+ exchanger transmembrane" evidence="10">
    <location>
        <begin position="14"/>
        <end position="423"/>
    </location>
</feature>
<dbReference type="PANTHER" id="PTHR32507:SF8">
    <property type="entry name" value="CNH1P"/>
    <property type="match status" value="1"/>
</dbReference>
<name>A0A542XB98_9MICO</name>
<dbReference type="EMBL" id="VFOK01000001">
    <property type="protein sequence ID" value="TQL33054.1"/>
    <property type="molecule type" value="Genomic_DNA"/>
</dbReference>
<accession>A0A542XB98</accession>
<feature type="transmembrane region" description="Helical" evidence="9">
    <location>
        <begin position="367"/>
        <end position="387"/>
    </location>
</feature>
<feature type="transmembrane region" description="Helical" evidence="9">
    <location>
        <begin position="266"/>
        <end position="282"/>
    </location>
</feature>
<keyword evidence="5 9" id="KW-1133">Transmembrane helix</keyword>
<dbReference type="GO" id="GO:0005886">
    <property type="term" value="C:plasma membrane"/>
    <property type="evidence" value="ECO:0007669"/>
    <property type="project" value="UniProtKB-SubCell"/>
</dbReference>
<evidence type="ECO:0000259" key="10">
    <source>
        <dbReference type="Pfam" id="PF00999"/>
    </source>
</evidence>
<evidence type="ECO:0000256" key="9">
    <source>
        <dbReference type="SAM" id="Phobius"/>
    </source>
</evidence>
<dbReference type="GO" id="GO:0015297">
    <property type="term" value="F:antiporter activity"/>
    <property type="evidence" value="ECO:0007669"/>
    <property type="project" value="UniProtKB-KW"/>
</dbReference>
<feature type="transmembrane region" description="Helical" evidence="9">
    <location>
        <begin position="28"/>
        <end position="47"/>
    </location>
</feature>
<feature type="region of interest" description="Disordered" evidence="8">
    <location>
        <begin position="424"/>
        <end position="443"/>
    </location>
</feature>
<reference evidence="11 12" key="1">
    <citation type="submission" date="2019-06" db="EMBL/GenBank/DDBJ databases">
        <title>Sequencing the genomes of 1000 actinobacteria strains.</title>
        <authorList>
            <person name="Klenk H.-P."/>
        </authorList>
    </citation>
    <scope>NUCLEOTIDE SEQUENCE [LARGE SCALE GENOMIC DNA]</scope>
    <source>
        <strain evidence="11 12">DSM 24617</strain>
    </source>
</reference>
<evidence type="ECO:0000256" key="7">
    <source>
        <dbReference type="ARBA" id="ARBA00023136"/>
    </source>
</evidence>
<keyword evidence="2" id="KW-0813">Transport</keyword>
<feature type="compositionally biased region" description="Basic and acidic residues" evidence="8">
    <location>
        <begin position="427"/>
        <end position="443"/>
    </location>
</feature>
<feature type="transmembrane region" description="Helical" evidence="9">
    <location>
        <begin position="326"/>
        <end position="347"/>
    </location>
</feature>
<evidence type="ECO:0000313" key="12">
    <source>
        <dbReference type="Proteomes" id="UP000318336"/>
    </source>
</evidence>
<feature type="transmembrane region" description="Helical" evidence="9">
    <location>
        <begin position="210"/>
        <end position="229"/>
    </location>
</feature>
<evidence type="ECO:0000256" key="5">
    <source>
        <dbReference type="ARBA" id="ARBA00022989"/>
    </source>
</evidence>
<dbReference type="PANTHER" id="PTHR32507">
    <property type="entry name" value="NA(+)/H(+) ANTIPORTER 1"/>
    <property type="match status" value="1"/>
</dbReference>
<evidence type="ECO:0000256" key="2">
    <source>
        <dbReference type="ARBA" id="ARBA00022448"/>
    </source>
</evidence>
<comment type="subcellular location">
    <subcellularLocation>
        <location evidence="1">Cell membrane</location>
        <topology evidence="1">Multi-pass membrane protein</topology>
    </subcellularLocation>
</comment>
<feature type="transmembrane region" description="Helical" evidence="9">
    <location>
        <begin position="99"/>
        <end position="119"/>
    </location>
</feature>
<dbReference type="Pfam" id="PF00999">
    <property type="entry name" value="Na_H_Exchanger"/>
    <property type="match status" value="1"/>
</dbReference>
<feature type="transmembrane region" description="Helical" evidence="9">
    <location>
        <begin position="59"/>
        <end position="79"/>
    </location>
</feature>
<comment type="caution">
    <text evidence="11">The sequence shown here is derived from an EMBL/GenBank/DDBJ whole genome shotgun (WGS) entry which is preliminary data.</text>
</comment>
<dbReference type="InterPro" id="IPR006153">
    <property type="entry name" value="Cation/H_exchanger_TM"/>
</dbReference>
<dbReference type="AlphaFoldDB" id="A0A542XB98"/>
<evidence type="ECO:0000256" key="8">
    <source>
        <dbReference type="SAM" id="MobiDB-lite"/>
    </source>
</evidence>
<evidence type="ECO:0000256" key="3">
    <source>
        <dbReference type="ARBA" id="ARBA00022449"/>
    </source>
</evidence>
<dbReference type="GO" id="GO:1902600">
    <property type="term" value="P:proton transmembrane transport"/>
    <property type="evidence" value="ECO:0007669"/>
    <property type="project" value="InterPro"/>
</dbReference>
<keyword evidence="4 9" id="KW-0812">Transmembrane</keyword>
<gene>
    <name evidence="11" type="ORF">FB554_1188</name>
</gene>
<evidence type="ECO:0000256" key="4">
    <source>
        <dbReference type="ARBA" id="ARBA00022692"/>
    </source>
</evidence>
<keyword evidence="3" id="KW-0050">Antiport</keyword>
<dbReference type="RefSeq" id="WP_142005120.1">
    <property type="nucleotide sequence ID" value="NZ_CAJTBP010000001.1"/>
</dbReference>
<evidence type="ECO:0000256" key="6">
    <source>
        <dbReference type="ARBA" id="ARBA00023065"/>
    </source>
</evidence>
<feature type="transmembrane region" description="Helical" evidence="9">
    <location>
        <begin position="6"/>
        <end position="21"/>
    </location>
</feature>
<evidence type="ECO:0000256" key="1">
    <source>
        <dbReference type="ARBA" id="ARBA00004651"/>
    </source>
</evidence>
<protein>
    <submittedName>
        <fullName evidence="11">NhaP-type Na+/H+ or K+/H+ antiporter</fullName>
    </submittedName>
</protein>
<feature type="transmembrane region" description="Helical" evidence="9">
    <location>
        <begin position="302"/>
        <end position="320"/>
    </location>
</feature>